<evidence type="ECO:0000313" key="2">
    <source>
        <dbReference type="EMBL" id="GGE50382.1"/>
    </source>
</evidence>
<dbReference type="InterPro" id="IPR042204">
    <property type="entry name" value="2Fe-2S-bd_N"/>
</dbReference>
<accession>A0A8J2YKF4</accession>
<dbReference type="RefSeq" id="WP_188410559.1">
    <property type="nucleotide sequence ID" value="NZ_BMCP01000004.1"/>
</dbReference>
<dbReference type="GO" id="GO:0051536">
    <property type="term" value="F:iron-sulfur cluster binding"/>
    <property type="evidence" value="ECO:0007669"/>
    <property type="project" value="InterPro"/>
</dbReference>
<organism evidence="2 3">
    <name type="scientific">Agaricicola taiwanensis</name>
    <dbReference type="NCBI Taxonomy" id="591372"/>
    <lineage>
        <taxon>Bacteria</taxon>
        <taxon>Pseudomonadati</taxon>
        <taxon>Pseudomonadota</taxon>
        <taxon>Alphaproteobacteria</taxon>
        <taxon>Rhodobacterales</taxon>
        <taxon>Paracoccaceae</taxon>
        <taxon>Agaricicola</taxon>
    </lineage>
</organism>
<evidence type="ECO:0000256" key="1">
    <source>
        <dbReference type="ARBA" id="ARBA00023002"/>
    </source>
</evidence>
<name>A0A8J2YKF4_9RHOB</name>
<gene>
    <name evidence="2" type="ORF">GCM10007276_29330</name>
</gene>
<dbReference type="Gene3D" id="3.10.20.440">
    <property type="entry name" value="2Fe-2S iron-sulphur cluster binding domain, sarcosine oxidase, alpha subunit, N-terminal domain"/>
    <property type="match status" value="1"/>
</dbReference>
<dbReference type="GO" id="GO:0016491">
    <property type="term" value="F:oxidoreductase activity"/>
    <property type="evidence" value="ECO:0007669"/>
    <property type="project" value="UniProtKB-KW"/>
</dbReference>
<keyword evidence="3" id="KW-1185">Reference proteome</keyword>
<comment type="caution">
    <text evidence="2">The sequence shown here is derived from an EMBL/GenBank/DDBJ whole genome shotgun (WGS) entry which is preliminary data.</text>
</comment>
<keyword evidence="1" id="KW-0560">Oxidoreductase</keyword>
<dbReference type="Proteomes" id="UP000602745">
    <property type="component" value="Unassembled WGS sequence"/>
</dbReference>
<dbReference type="EMBL" id="BMCP01000004">
    <property type="protein sequence ID" value="GGE50382.1"/>
    <property type="molecule type" value="Genomic_DNA"/>
</dbReference>
<dbReference type="AlphaFoldDB" id="A0A8J2YKF4"/>
<dbReference type="Pfam" id="PF13510">
    <property type="entry name" value="Fer2_4"/>
    <property type="match status" value="1"/>
</dbReference>
<proteinExistence type="predicted"/>
<reference evidence="2" key="2">
    <citation type="submission" date="2020-09" db="EMBL/GenBank/DDBJ databases">
        <authorList>
            <person name="Sun Q."/>
            <person name="Sedlacek I."/>
        </authorList>
    </citation>
    <scope>NUCLEOTIDE SEQUENCE</scope>
    <source>
        <strain evidence="2">CCM 7684</strain>
    </source>
</reference>
<reference evidence="2" key="1">
    <citation type="journal article" date="2014" name="Int. J. Syst. Evol. Microbiol.">
        <title>Complete genome sequence of Corynebacterium casei LMG S-19264T (=DSM 44701T), isolated from a smear-ripened cheese.</title>
        <authorList>
            <consortium name="US DOE Joint Genome Institute (JGI-PGF)"/>
            <person name="Walter F."/>
            <person name="Albersmeier A."/>
            <person name="Kalinowski J."/>
            <person name="Ruckert C."/>
        </authorList>
    </citation>
    <scope>NUCLEOTIDE SEQUENCE</scope>
    <source>
        <strain evidence="2">CCM 7684</strain>
    </source>
</reference>
<protein>
    <recommendedName>
        <fullName evidence="4">(2Fe-2S)-binding protein</fullName>
    </recommendedName>
</protein>
<dbReference type="SUPFAM" id="SSF54292">
    <property type="entry name" value="2Fe-2S ferredoxin-like"/>
    <property type="match status" value="1"/>
</dbReference>
<evidence type="ECO:0000313" key="3">
    <source>
        <dbReference type="Proteomes" id="UP000602745"/>
    </source>
</evidence>
<evidence type="ECO:0008006" key="4">
    <source>
        <dbReference type="Google" id="ProtNLM"/>
    </source>
</evidence>
<sequence length="94" mass="10029">MPKDLRTDPELASRPSFHFTFEGHPVLAYAGETVATALWAAGLRILRHGPGDGGPRGLFCTMGLCQECVVSIDGQATEACRFPATEGLDVRAGR</sequence>
<dbReference type="InterPro" id="IPR036010">
    <property type="entry name" value="2Fe-2S_ferredoxin-like_sf"/>
</dbReference>